<evidence type="ECO:0000313" key="11">
    <source>
        <dbReference type="EMBL" id="ACL66226.1"/>
    </source>
</evidence>
<dbReference type="GO" id="GO:0016787">
    <property type="term" value="F:hydrolase activity"/>
    <property type="evidence" value="ECO:0007669"/>
    <property type="project" value="UniProtKB-KW"/>
</dbReference>
<dbReference type="KEGG" id="acp:A2cp1_2889"/>
<dbReference type="RefSeq" id="WP_012633974.1">
    <property type="nucleotide sequence ID" value="NC_011891.1"/>
</dbReference>
<keyword evidence="5" id="KW-0378">Hydrolase</keyword>
<organism evidence="11 12">
    <name type="scientific">Anaeromyxobacter dehalogenans (strain ATCC BAA-258 / DSM 21875 / 2CP-1)</name>
    <dbReference type="NCBI Taxonomy" id="455488"/>
    <lineage>
        <taxon>Bacteria</taxon>
        <taxon>Pseudomonadati</taxon>
        <taxon>Myxococcota</taxon>
        <taxon>Myxococcia</taxon>
        <taxon>Myxococcales</taxon>
        <taxon>Cystobacterineae</taxon>
        <taxon>Anaeromyxobacteraceae</taxon>
        <taxon>Anaeromyxobacter</taxon>
    </lineage>
</organism>
<evidence type="ECO:0000256" key="10">
    <source>
        <dbReference type="RuleBase" id="RU361274"/>
    </source>
</evidence>
<dbReference type="PANTHER" id="PTHR30616:SF2">
    <property type="entry name" value="PURINE NUCLEOSIDE PHOSPHORYLASE LACC1"/>
    <property type="match status" value="1"/>
</dbReference>
<comment type="similarity">
    <text evidence="2 10">Belongs to the purine nucleoside phosphorylase YfiH/LACC1 family.</text>
</comment>
<dbReference type="CDD" id="cd16833">
    <property type="entry name" value="YfiH"/>
    <property type="match status" value="1"/>
</dbReference>
<evidence type="ECO:0000256" key="6">
    <source>
        <dbReference type="ARBA" id="ARBA00022833"/>
    </source>
</evidence>
<comment type="catalytic activity">
    <reaction evidence="9">
        <text>S-methyl-5'-thioadenosine + phosphate = 5-(methylsulfanyl)-alpha-D-ribose 1-phosphate + adenine</text>
        <dbReference type="Rhea" id="RHEA:11852"/>
        <dbReference type="ChEBI" id="CHEBI:16708"/>
        <dbReference type="ChEBI" id="CHEBI:17509"/>
        <dbReference type="ChEBI" id="CHEBI:43474"/>
        <dbReference type="ChEBI" id="CHEBI:58533"/>
        <dbReference type="EC" id="2.4.2.28"/>
    </reaction>
    <physiologicalReaction direction="left-to-right" evidence="9">
        <dbReference type="Rhea" id="RHEA:11853"/>
    </physiologicalReaction>
</comment>
<dbReference type="Pfam" id="PF02578">
    <property type="entry name" value="Cu-oxidase_4"/>
    <property type="match status" value="1"/>
</dbReference>
<keyword evidence="6" id="KW-0862">Zinc</keyword>
<evidence type="ECO:0000256" key="4">
    <source>
        <dbReference type="ARBA" id="ARBA00022723"/>
    </source>
</evidence>
<keyword evidence="3" id="KW-0808">Transferase</keyword>
<dbReference type="Gene3D" id="3.60.140.10">
    <property type="entry name" value="CNF1/YfiH-like putative cysteine hydrolases"/>
    <property type="match status" value="1"/>
</dbReference>
<dbReference type="InterPro" id="IPR003730">
    <property type="entry name" value="Cu_polyphenol_OxRdtase"/>
</dbReference>
<dbReference type="EMBL" id="CP001359">
    <property type="protein sequence ID" value="ACL66226.1"/>
    <property type="molecule type" value="Genomic_DNA"/>
</dbReference>
<evidence type="ECO:0000256" key="5">
    <source>
        <dbReference type="ARBA" id="ARBA00022801"/>
    </source>
</evidence>
<dbReference type="GO" id="GO:0017061">
    <property type="term" value="F:S-methyl-5-thioadenosine phosphorylase activity"/>
    <property type="evidence" value="ECO:0007669"/>
    <property type="project" value="UniProtKB-EC"/>
</dbReference>
<dbReference type="GO" id="GO:0005507">
    <property type="term" value="F:copper ion binding"/>
    <property type="evidence" value="ECO:0007669"/>
    <property type="project" value="TreeGrafter"/>
</dbReference>
<name>B8JET0_ANAD2</name>
<comment type="catalytic activity">
    <reaction evidence="7">
        <text>adenosine + H2O + H(+) = inosine + NH4(+)</text>
        <dbReference type="Rhea" id="RHEA:24408"/>
        <dbReference type="ChEBI" id="CHEBI:15377"/>
        <dbReference type="ChEBI" id="CHEBI:15378"/>
        <dbReference type="ChEBI" id="CHEBI:16335"/>
        <dbReference type="ChEBI" id="CHEBI:17596"/>
        <dbReference type="ChEBI" id="CHEBI:28938"/>
        <dbReference type="EC" id="3.5.4.4"/>
    </reaction>
    <physiologicalReaction direction="left-to-right" evidence="7">
        <dbReference type="Rhea" id="RHEA:24409"/>
    </physiologicalReaction>
</comment>
<comment type="catalytic activity">
    <reaction evidence="8">
        <text>adenosine + phosphate = alpha-D-ribose 1-phosphate + adenine</text>
        <dbReference type="Rhea" id="RHEA:27642"/>
        <dbReference type="ChEBI" id="CHEBI:16335"/>
        <dbReference type="ChEBI" id="CHEBI:16708"/>
        <dbReference type="ChEBI" id="CHEBI:43474"/>
        <dbReference type="ChEBI" id="CHEBI:57720"/>
        <dbReference type="EC" id="2.4.2.1"/>
    </reaction>
    <physiologicalReaction direction="left-to-right" evidence="8">
        <dbReference type="Rhea" id="RHEA:27643"/>
    </physiologicalReaction>
</comment>
<gene>
    <name evidence="11" type="ordered locus">A2cp1_2889</name>
</gene>
<comment type="catalytic activity">
    <reaction evidence="1">
        <text>inosine + phosphate = alpha-D-ribose 1-phosphate + hypoxanthine</text>
        <dbReference type="Rhea" id="RHEA:27646"/>
        <dbReference type="ChEBI" id="CHEBI:17368"/>
        <dbReference type="ChEBI" id="CHEBI:17596"/>
        <dbReference type="ChEBI" id="CHEBI:43474"/>
        <dbReference type="ChEBI" id="CHEBI:57720"/>
        <dbReference type="EC" id="2.4.2.1"/>
    </reaction>
    <physiologicalReaction direction="left-to-right" evidence="1">
        <dbReference type="Rhea" id="RHEA:27647"/>
    </physiologicalReaction>
</comment>
<evidence type="ECO:0000256" key="8">
    <source>
        <dbReference type="ARBA" id="ARBA00048968"/>
    </source>
</evidence>
<dbReference type="InterPro" id="IPR038371">
    <property type="entry name" value="Cu_polyphenol_OxRdtase_sf"/>
</dbReference>
<dbReference type="HOGENOM" id="CLU_065784_0_0_7"/>
<dbReference type="SUPFAM" id="SSF64438">
    <property type="entry name" value="CNF1/YfiH-like putative cysteine hydrolases"/>
    <property type="match status" value="1"/>
</dbReference>
<evidence type="ECO:0000256" key="1">
    <source>
        <dbReference type="ARBA" id="ARBA00000553"/>
    </source>
</evidence>
<sequence length="252" mass="26154">MDLVRSALLAAWPHGFTTRAGGGSPPPWDALNLGGAVGDDPARVAENWRRLEAATGLGFARVRQVHGARVVRLDAPCAPEDEADAVVSLRAGVAACVSVADCVPVLLADPDGGAVAAVHAGWRGTLAGAAREGVRALCREAGARPERLLAAIGPSIGPCCYEVSPELAARFAAALGPGVVRDGPAPRLDLWEANRTVLLEAGVRPEHVERLDRCTACEPGRFFSHRRDAGRTGRQIAFIAPPGPMPGSAPLP</sequence>
<protein>
    <recommendedName>
        <fullName evidence="10">Purine nucleoside phosphorylase</fullName>
    </recommendedName>
</protein>
<accession>B8JET0</accession>
<dbReference type="Proteomes" id="UP000007089">
    <property type="component" value="Chromosome"/>
</dbReference>
<dbReference type="AlphaFoldDB" id="B8JET0"/>
<evidence type="ECO:0000256" key="7">
    <source>
        <dbReference type="ARBA" id="ARBA00047989"/>
    </source>
</evidence>
<dbReference type="NCBIfam" id="TIGR00726">
    <property type="entry name" value="peptidoglycan editing factor PgeF"/>
    <property type="match status" value="1"/>
</dbReference>
<reference evidence="11" key="1">
    <citation type="submission" date="2009-01" db="EMBL/GenBank/DDBJ databases">
        <title>Complete sequence of Anaeromyxobacter dehalogenans 2CP-1.</title>
        <authorList>
            <consortium name="US DOE Joint Genome Institute"/>
            <person name="Lucas S."/>
            <person name="Copeland A."/>
            <person name="Lapidus A."/>
            <person name="Glavina del Rio T."/>
            <person name="Dalin E."/>
            <person name="Tice H."/>
            <person name="Bruce D."/>
            <person name="Goodwin L."/>
            <person name="Pitluck S."/>
            <person name="Saunders E."/>
            <person name="Brettin T."/>
            <person name="Detter J.C."/>
            <person name="Han C."/>
            <person name="Larimer F."/>
            <person name="Land M."/>
            <person name="Hauser L."/>
            <person name="Kyrpides N."/>
            <person name="Ovchinnikova G."/>
            <person name="Beliaev A.S."/>
            <person name="Richardson P."/>
        </authorList>
    </citation>
    <scope>NUCLEOTIDE SEQUENCE</scope>
    <source>
        <strain evidence="11">2CP-1</strain>
    </source>
</reference>
<evidence type="ECO:0000256" key="2">
    <source>
        <dbReference type="ARBA" id="ARBA00007353"/>
    </source>
</evidence>
<proteinExistence type="inferred from homology"/>
<evidence type="ECO:0000256" key="9">
    <source>
        <dbReference type="ARBA" id="ARBA00049893"/>
    </source>
</evidence>
<dbReference type="PANTHER" id="PTHR30616">
    <property type="entry name" value="UNCHARACTERIZED PROTEIN YFIH"/>
    <property type="match status" value="1"/>
</dbReference>
<dbReference type="InterPro" id="IPR011324">
    <property type="entry name" value="Cytotoxic_necrot_fac-like_cat"/>
</dbReference>
<keyword evidence="4" id="KW-0479">Metal-binding</keyword>
<keyword evidence="12" id="KW-1185">Reference proteome</keyword>
<evidence type="ECO:0000256" key="3">
    <source>
        <dbReference type="ARBA" id="ARBA00022679"/>
    </source>
</evidence>
<evidence type="ECO:0000313" key="12">
    <source>
        <dbReference type="Proteomes" id="UP000007089"/>
    </source>
</evidence>